<dbReference type="GO" id="GO:0022857">
    <property type="term" value="F:transmembrane transporter activity"/>
    <property type="evidence" value="ECO:0000318"/>
    <property type="project" value="GO_Central"/>
</dbReference>
<reference evidence="7" key="2">
    <citation type="journal article" date="2013" name="G3 (Bethesda)">
        <title>Genomes of Ashbya fungi isolated from insects reveal four mating-type loci, numerous translocations, lack of transposons, and distinct gene duplications.</title>
        <authorList>
            <person name="Dietrich F.S."/>
            <person name="Voegeli S."/>
            <person name="Kuo S."/>
            <person name="Philippsen P."/>
        </authorList>
    </citation>
    <scope>GENOME REANNOTATION</scope>
    <source>
        <strain evidence="7">ATCC 10895 / CBS 109.51 / FGSC 9923 / NRRL Y-1056</strain>
    </source>
</reference>
<evidence type="ECO:0000256" key="1">
    <source>
        <dbReference type="ARBA" id="ARBA00004141"/>
    </source>
</evidence>
<dbReference type="InParanoid" id="Q759E1"/>
<feature type="transmembrane region" description="Helical" evidence="5">
    <location>
        <begin position="65"/>
        <end position="83"/>
    </location>
</feature>
<dbReference type="Pfam" id="PF07690">
    <property type="entry name" value="MFS_1"/>
    <property type="match status" value="1"/>
</dbReference>
<evidence type="ECO:0000256" key="3">
    <source>
        <dbReference type="ARBA" id="ARBA00022989"/>
    </source>
</evidence>
<name>Q759E1_EREGS</name>
<accession>Q759E1</accession>
<dbReference type="GeneID" id="4620683"/>
<dbReference type="FunCoup" id="Q759E1">
    <property type="interactions" value="31"/>
</dbReference>
<dbReference type="Proteomes" id="UP000000591">
    <property type="component" value="Chromosome IV"/>
</dbReference>
<keyword evidence="3 5" id="KW-1133">Transmembrane helix</keyword>
<dbReference type="FunFam" id="1.20.1250.20:FF:000224">
    <property type="entry name" value="MFS transporter, putative"/>
    <property type="match status" value="1"/>
</dbReference>
<dbReference type="SUPFAM" id="SSF103473">
    <property type="entry name" value="MFS general substrate transporter"/>
    <property type="match status" value="1"/>
</dbReference>
<evidence type="ECO:0000256" key="2">
    <source>
        <dbReference type="ARBA" id="ARBA00022692"/>
    </source>
</evidence>
<dbReference type="GO" id="GO:0055085">
    <property type="term" value="P:transmembrane transport"/>
    <property type="evidence" value="ECO:0000318"/>
    <property type="project" value="GO_Central"/>
</dbReference>
<dbReference type="GO" id="GO:0005886">
    <property type="term" value="C:plasma membrane"/>
    <property type="evidence" value="ECO:0000318"/>
    <property type="project" value="GO_Central"/>
</dbReference>
<keyword evidence="4 5" id="KW-0472">Membrane</keyword>
<feature type="transmembrane region" description="Helical" evidence="5">
    <location>
        <begin position="192"/>
        <end position="215"/>
    </location>
</feature>
<feature type="transmembrane region" description="Helical" evidence="5">
    <location>
        <begin position="221"/>
        <end position="241"/>
    </location>
</feature>
<evidence type="ECO:0000313" key="6">
    <source>
        <dbReference type="EMBL" id="AAS52256.1"/>
    </source>
</evidence>
<feature type="transmembrane region" description="Helical" evidence="5">
    <location>
        <begin position="429"/>
        <end position="450"/>
    </location>
</feature>
<dbReference type="OrthoDB" id="5215911at2759"/>
<dbReference type="RefSeq" id="NP_984432.1">
    <property type="nucleotide sequence ID" value="NM_209785.1"/>
</dbReference>
<feature type="transmembrane region" description="Helical" evidence="5">
    <location>
        <begin position="523"/>
        <end position="546"/>
    </location>
</feature>
<dbReference type="InterPro" id="IPR011701">
    <property type="entry name" value="MFS"/>
</dbReference>
<feature type="transmembrane region" description="Helical" evidence="5">
    <location>
        <begin position="346"/>
        <end position="369"/>
    </location>
</feature>
<comment type="subcellular location">
    <subcellularLocation>
        <location evidence="1">Membrane</location>
        <topology evidence="1">Multi-pass membrane protein</topology>
    </subcellularLocation>
</comment>
<keyword evidence="2 5" id="KW-0812">Transmembrane</keyword>
<protein>
    <submittedName>
        <fullName evidence="6">ADR336Cp</fullName>
    </submittedName>
</protein>
<feature type="transmembrane region" description="Helical" evidence="5">
    <location>
        <begin position="95"/>
        <end position="120"/>
    </location>
</feature>
<reference evidence="6 7" key="1">
    <citation type="journal article" date="2004" name="Science">
        <title>The Ashbya gossypii genome as a tool for mapping the ancient Saccharomyces cerevisiae genome.</title>
        <authorList>
            <person name="Dietrich F.S."/>
            <person name="Voegeli S."/>
            <person name="Brachat S."/>
            <person name="Lerch A."/>
            <person name="Gates K."/>
            <person name="Steiner S."/>
            <person name="Mohr C."/>
            <person name="Pohlmann R."/>
            <person name="Luedi P."/>
            <person name="Choi S."/>
            <person name="Wing R.A."/>
            <person name="Flavier A."/>
            <person name="Gaffney T.D."/>
            <person name="Philippsen P."/>
        </authorList>
    </citation>
    <scope>NUCLEOTIDE SEQUENCE [LARGE SCALE GENOMIC DNA]</scope>
    <source>
        <strain evidence="7">ATCC 10895 / CBS 109.51 / FGSC 9923 / NRRL Y-1056</strain>
    </source>
</reference>
<proteinExistence type="predicted"/>
<dbReference type="KEGG" id="ago:AGOS_ADR336C"/>
<dbReference type="AlphaFoldDB" id="Q759E1"/>
<dbReference type="PANTHER" id="PTHR23502:SF34">
    <property type="entry name" value="PROTEIN HOL1"/>
    <property type="match status" value="1"/>
</dbReference>
<dbReference type="OMA" id="DQYYDPP"/>
<organism evidence="6 7">
    <name type="scientific">Eremothecium gossypii (strain ATCC 10895 / CBS 109.51 / FGSC 9923 / NRRL Y-1056)</name>
    <name type="common">Yeast</name>
    <name type="synonym">Ashbya gossypii</name>
    <dbReference type="NCBI Taxonomy" id="284811"/>
    <lineage>
        <taxon>Eukaryota</taxon>
        <taxon>Fungi</taxon>
        <taxon>Dikarya</taxon>
        <taxon>Ascomycota</taxon>
        <taxon>Saccharomycotina</taxon>
        <taxon>Saccharomycetes</taxon>
        <taxon>Saccharomycetales</taxon>
        <taxon>Saccharomycetaceae</taxon>
        <taxon>Eremothecium</taxon>
    </lineage>
</organism>
<evidence type="ECO:0000313" key="7">
    <source>
        <dbReference type="Proteomes" id="UP000000591"/>
    </source>
</evidence>
<sequence length="568" mass="63127">MSMDQYTDRHHPDYIPGTFNIYASFPGDKAERWSRLKKDSCGVLLTPQPSDSPNDPLNWSVWRKYVHFGLMSFITAFTAATSNNASAAQDSLNELYGITFAAMNTGAGVLFLCIGWGTLVFAPLSSLYGRKITYMICIGFGLLGAIWFASTSNTNDAIWSQALVGVSEACAEAQVQLSLSDIFFQHQLGSVLTVYILCTSIGTFLGPLIAGYISSLTNFRWVGWVGAIVSGGLLLAFLFFCEETYFDRKAYITPLTWTDSSILRRNSSSSSMLTVNANINEDKASGGGKDSDEEHCRLERTSLLDGAAEDPKPYHRRIALITKASNLKGWGFKQYLKYIGINMRMFLFPPVWLSGLFWGIQDVFLSFYLTTEEDYYPEQPWNFSNYQVALMNVPTLVGAVVGCMYAGVISDYFVLWMARRNGGIMEAEYRLYFSAPTAFLGTLGLLLFGIGTEQQLSLSVVYGGLVLIGFSWGCSGDIAMSFLMDCYPEMVLEGMVCTSVINNTLSCIFTFFCSPFIEAVGTQNSYIFLAVVNFSVTLLAWPMLVYGKKVRKLTTKWYNQSIDLRDGV</sequence>
<dbReference type="EMBL" id="AE016817">
    <property type="protein sequence ID" value="AAS52256.1"/>
    <property type="molecule type" value="Genomic_DNA"/>
</dbReference>
<feature type="transmembrane region" description="Helical" evidence="5">
    <location>
        <begin position="132"/>
        <end position="150"/>
    </location>
</feature>
<dbReference type="Gene3D" id="1.20.1250.20">
    <property type="entry name" value="MFS general substrate transporter like domains"/>
    <property type="match status" value="1"/>
</dbReference>
<dbReference type="HOGENOM" id="CLU_008455_13_3_1"/>
<dbReference type="InterPro" id="IPR036259">
    <property type="entry name" value="MFS_trans_sf"/>
</dbReference>
<evidence type="ECO:0000256" key="4">
    <source>
        <dbReference type="ARBA" id="ARBA00023136"/>
    </source>
</evidence>
<dbReference type="PANTHER" id="PTHR23502">
    <property type="entry name" value="MAJOR FACILITATOR SUPERFAMILY"/>
    <property type="match status" value="1"/>
</dbReference>
<dbReference type="eggNOG" id="KOG0255">
    <property type="taxonomic scope" value="Eukaryota"/>
</dbReference>
<evidence type="ECO:0000256" key="5">
    <source>
        <dbReference type="SAM" id="Phobius"/>
    </source>
</evidence>
<feature type="transmembrane region" description="Helical" evidence="5">
    <location>
        <begin position="462"/>
        <end position="483"/>
    </location>
</feature>
<feature type="transmembrane region" description="Helical" evidence="5">
    <location>
        <begin position="389"/>
        <end position="417"/>
    </location>
</feature>
<keyword evidence="7" id="KW-1185">Reference proteome</keyword>
<gene>
    <name evidence="6" type="ORF">AGOS_ADR336C</name>
</gene>
<feature type="transmembrane region" description="Helical" evidence="5">
    <location>
        <begin position="495"/>
        <end position="517"/>
    </location>
</feature>